<dbReference type="Proteomes" id="UP000244336">
    <property type="component" value="Chromosome 4"/>
</dbReference>
<dbReference type="AlphaFoldDB" id="A0A2T7DXA3"/>
<sequence>MQRVGLRDNARPGRVHRPSASLRWRVQLCKTARDIKQQDGTVKINNQGGCVEFNSRGGLAAGA</sequence>
<proteinExistence type="predicted"/>
<dbReference type="Gramene" id="PUZ60205">
    <property type="protein sequence ID" value="PUZ60205"/>
    <property type="gene ID" value="GQ55_4G105500"/>
</dbReference>
<organism evidence="1 2">
    <name type="scientific">Panicum hallii var. hallii</name>
    <dbReference type="NCBI Taxonomy" id="1504633"/>
    <lineage>
        <taxon>Eukaryota</taxon>
        <taxon>Viridiplantae</taxon>
        <taxon>Streptophyta</taxon>
        <taxon>Embryophyta</taxon>
        <taxon>Tracheophyta</taxon>
        <taxon>Spermatophyta</taxon>
        <taxon>Magnoliopsida</taxon>
        <taxon>Liliopsida</taxon>
        <taxon>Poales</taxon>
        <taxon>Poaceae</taxon>
        <taxon>PACMAD clade</taxon>
        <taxon>Panicoideae</taxon>
        <taxon>Panicodae</taxon>
        <taxon>Paniceae</taxon>
        <taxon>Panicinae</taxon>
        <taxon>Panicum</taxon>
        <taxon>Panicum sect. Panicum</taxon>
    </lineage>
</organism>
<dbReference type="EMBL" id="CM009752">
    <property type="protein sequence ID" value="PUZ60205.1"/>
    <property type="molecule type" value="Genomic_DNA"/>
</dbReference>
<keyword evidence="2" id="KW-1185">Reference proteome</keyword>
<gene>
    <name evidence="1" type="ORF">GQ55_4G105500</name>
</gene>
<reference evidence="1 2" key="1">
    <citation type="submission" date="2018-04" db="EMBL/GenBank/DDBJ databases">
        <title>WGS assembly of Panicum hallii var. hallii HAL2.</title>
        <authorList>
            <person name="Lovell J."/>
            <person name="Jenkins J."/>
            <person name="Lowry D."/>
            <person name="Mamidi S."/>
            <person name="Sreedasyam A."/>
            <person name="Weng X."/>
            <person name="Barry K."/>
            <person name="Bonette J."/>
            <person name="Campitelli B."/>
            <person name="Daum C."/>
            <person name="Gordon S."/>
            <person name="Gould B."/>
            <person name="Lipzen A."/>
            <person name="MacQueen A."/>
            <person name="Palacio-Mejia J."/>
            <person name="Plott C."/>
            <person name="Shakirov E."/>
            <person name="Shu S."/>
            <person name="Yoshinaga Y."/>
            <person name="Zane M."/>
            <person name="Rokhsar D."/>
            <person name="Grimwood J."/>
            <person name="Schmutz J."/>
            <person name="Juenger T."/>
        </authorList>
    </citation>
    <scope>NUCLEOTIDE SEQUENCE [LARGE SCALE GENOMIC DNA]</scope>
    <source>
        <strain evidence="2">cv. HAL2</strain>
    </source>
</reference>
<name>A0A2T7DXA3_9POAL</name>
<accession>A0A2T7DXA3</accession>
<evidence type="ECO:0000313" key="2">
    <source>
        <dbReference type="Proteomes" id="UP000244336"/>
    </source>
</evidence>
<evidence type="ECO:0000313" key="1">
    <source>
        <dbReference type="EMBL" id="PUZ60205.1"/>
    </source>
</evidence>
<protein>
    <submittedName>
        <fullName evidence="1">Uncharacterized protein</fullName>
    </submittedName>
</protein>